<evidence type="ECO:0000313" key="3">
    <source>
        <dbReference type="Proteomes" id="UP000076837"/>
    </source>
</evidence>
<dbReference type="InterPro" id="IPR000210">
    <property type="entry name" value="BTB/POZ_dom"/>
</dbReference>
<evidence type="ECO:0000256" key="1">
    <source>
        <dbReference type="SAM" id="MobiDB-lite"/>
    </source>
</evidence>
<feature type="compositionally biased region" description="Pro residues" evidence="1">
    <location>
        <begin position="1"/>
        <end position="12"/>
    </location>
</feature>
<dbReference type="SUPFAM" id="SSF54695">
    <property type="entry name" value="POZ domain"/>
    <property type="match status" value="1"/>
</dbReference>
<dbReference type="Proteomes" id="UP000076837">
    <property type="component" value="Unassembled WGS sequence"/>
</dbReference>
<dbReference type="PROSITE" id="PS50097">
    <property type="entry name" value="BTB"/>
    <property type="match status" value="1"/>
</dbReference>
<accession>A0A163GZL7</accession>
<gene>
    <name evidence="2" type="ORF">ST47_g3762</name>
</gene>
<sequence>MQTTTPAPPNTSAPPTADSGRSVTSNPQPPAVSVFSPRLFSGPEPRKRSVFESPPPTYTRDELQSKCQHIPEADLRTSYKSILDCFLAPNILHVRVKHVRKEKDFYVHEDFLKDRSKFFKTEVSKLHTAVFRRVDLLDVRPETFAIYVNLLYTSKLATKGPEEWHWLCRLYILAERLQDVKTKNLTIDGMILCLQETLPLFSSTPVAKDRTNIDATSLAWLYEHTPENSAARRLAVDYYVQSGRAEWLLSEKNKYPAEFMFDIAVRLMQKRPSSLFASGSFKTSSLYYHEAVIATDKPAATEQKAGVE</sequence>
<dbReference type="AlphaFoldDB" id="A0A163GZL7"/>
<dbReference type="PANTHER" id="PTHR47843:SF2">
    <property type="entry name" value="BTB DOMAIN-CONTAINING PROTEIN"/>
    <property type="match status" value="1"/>
</dbReference>
<evidence type="ECO:0000313" key="2">
    <source>
        <dbReference type="EMBL" id="KZM25085.1"/>
    </source>
</evidence>
<feature type="region of interest" description="Disordered" evidence="1">
    <location>
        <begin position="1"/>
        <end position="62"/>
    </location>
</feature>
<organism evidence="2 3">
    <name type="scientific">Didymella rabiei</name>
    <name type="common">Chickpea ascochyta blight fungus</name>
    <name type="synonym">Mycosphaerella rabiei</name>
    <dbReference type="NCBI Taxonomy" id="5454"/>
    <lineage>
        <taxon>Eukaryota</taxon>
        <taxon>Fungi</taxon>
        <taxon>Dikarya</taxon>
        <taxon>Ascomycota</taxon>
        <taxon>Pezizomycotina</taxon>
        <taxon>Dothideomycetes</taxon>
        <taxon>Pleosporomycetidae</taxon>
        <taxon>Pleosporales</taxon>
        <taxon>Pleosporineae</taxon>
        <taxon>Didymellaceae</taxon>
        <taxon>Ascochyta</taxon>
    </lineage>
</organism>
<keyword evidence="3" id="KW-1185">Reference proteome</keyword>
<dbReference type="STRING" id="5454.A0A163GZL7"/>
<dbReference type="InterPro" id="IPR011333">
    <property type="entry name" value="SKP1/BTB/POZ_sf"/>
</dbReference>
<comment type="caution">
    <text evidence="2">The sequence shown here is derived from an EMBL/GenBank/DDBJ whole genome shotgun (WGS) entry which is preliminary data.</text>
</comment>
<dbReference type="EMBL" id="JYNV01000141">
    <property type="protein sequence ID" value="KZM25085.1"/>
    <property type="molecule type" value="Genomic_DNA"/>
</dbReference>
<name>A0A163GZL7_DIDRA</name>
<protein>
    <submittedName>
        <fullName evidence="2">Uncharacterized protein</fullName>
    </submittedName>
</protein>
<dbReference type="Gene3D" id="3.30.710.10">
    <property type="entry name" value="Potassium Channel Kv1.1, Chain A"/>
    <property type="match status" value="1"/>
</dbReference>
<reference evidence="2 3" key="1">
    <citation type="journal article" date="2016" name="Sci. Rep.">
        <title>Draft genome sequencing and secretome analysis of fungal phytopathogen Ascochyta rabiei provides insight into the necrotrophic effector repertoire.</title>
        <authorList>
            <person name="Verma S."/>
            <person name="Gazara R.K."/>
            <person name="Nizam S."/>
            <person name="Parween S."/>
            <person name="Chattopadhyay D."/>
            <person name="Verma P.K."/>
        </authorList>
    </citation>
    <scope>NUCLEOTIDE SEQUENCE [LARGE SCALE GENOMIC DNA]</scope>
    <source>
        <strain evidence="2 3">ArDII</strain>
    </source>
</reference>
<dbReference type="OrthoDB" id="1022638at2759"/>
<dbReference type="PANTHER" id="PTHR47843">
    <property type="entry name" value="BTB DOMAIN-CONTAINING PROTEIN-RELATED"/>
    <property type="match status" value="1"/>
</dbReference>
<proteinExistence type="predicted"/>